<accession>A0AC60PA98</accession>
<dbReference type="Proteomes" id="UP000805193">
    <property type="component" value="Unassembled WGS sequence"/>
</dbReference>
<organism evidence="1 2">
    <name type="scientific">Ixodes persulcatus</name>
    <name type="common">Taiga tick</name>
    <dbReference type="NCBI Taxonomy" id="34615"/>
    <lineage>
        <taxon>Eukaryota</taxon>
        <taxon>Metazoa</taxon>
        <taxon>Ecdysozoa</taxon>
        <taxon>Arthropoda</taxon>
        <taxon>Chelicerata</taxon>
        <taxon>Arachnida</taxon>
        <taxon>Acari</taxon>
        <taxon>Parasitiformes</taxon>
        <taxon>Ixodida</taxon>
        <taxon>Ixodoidea</taxon>
        <taxon>Ixodidae</taxon>
        <taxon>Ixodinae</taxon>
        <taxon>Ixodes</taxon>
    </lineage>
</organism>
<dbReference type="EMBL" id="JABSTQ010010980">
    <property type="protein sequence ID" value="KAG0416187.1"/>
    <property type="molecule type" value="Genomic_DNA"/>
</dbReference>
<name>A0AC60PA98_IXOPE</name>
<evidence type="ECO:0000313" key="1">
    <source>
        <dbReference type="EMBL" id="KAG0416187.1"/>
    </source>
</evidence>
<gene>
    <name evidence="1" type="ORF">HPB47_006644</name>
</gene>
<feature type="non-terminal residue" evidence="1">
    <location>
        <position position="1"/>
    </location>
</feature>
<sequence>EIKQQIVSLLEPTISLRHSSVRQATAGSKSKFAYIFHHWVQRKNQGINLAS</sequence>
<reference evidence="1 2" key="1">
    <citation type="journal article" date="2020" name="Cell">
        <title>Large-Scale Comparative Analyses of Tick Genomes Elucidate Their Genetic Diversity and Vector Capacities.</title>
        <authorList>
            <consortium name="Tick Genome and Microbiome Consortium (TIGMIC)"/>
            <person name="Jia N."/>
            <person name="Wang J."/>
            <person name="Shi W."/>
            <person name="Du L."/>
            <person name="Sun Y."/>
            <person name="Zhan W."/>
            <person name="Jiang J.F."/>
            <person name="Wang Q."/>
            <person name="Zhang B."/>
            <person name="Ji P."/>
            <person name="Bell-Sakyi L."/>
            <person name="Cui X.M."/>
            <person name="Yuan T.T."/>
            <person name="Jiang B.G."/>
            <person name="Yang W.F."/>
            <person name="Lam T.T."/>
            <person name="Chang Q.C."/>
            <person name="Ding S.J."/>
            <person name="Wang X.J."/>
            <person name="Zhu J.G."/>
            <person name="Ruan X.D."/>
            <person name="Zhao L."/>
            <person name="Wei J.T."/>
            <person name="Ye R.Z."/>
            <person name="Que T.C."/>
            <person name="Du C.H."/>
            <person name="Zhou Y.H."/>
            <person name="Cheng J.X."/>
            <person name="Dai P.F."/>
            <person name="Guo W.B."/>
            <person name="Han X.H."/>
            <person name="Huang E.J."/>
            <person name="Li L.F."/>
            <person name="Wei W."/>
            <person name="Gao Y.C."/>
            <person name="Liu J.Z."/>
            <person name="Shao H.Z."/>
            <person name="Wang X."/>
            <person name="Wang C.C."/>
            <person name="Yang T.C."/>
            <person name="Huo Q.B."/>
            <person name="Li W."/>
            <person name="Chen H.Y."/>
            <person name="Chen S.E."/>
            <person name="Zhou L.G."/>
            <person name="Ni X.B."/>
            <person name="Tian J.H."/>
            <person name="Sheng Y."/>
            <person name="Liu T."/>
            <person name="Pan Y.S."/>
            <person name="Xia L.Y."/>
            <person name="Li J."/>
            <person name="Zhao F."/>
            <person name="Cao W.C."/>
        </authorList>
    </citation>
    <scope>NUCLEOTIDE SEQUENCE [LARGE SCALE GENOMIC DNA]</scope>
    <source>
        <strain evidence="1">Iper-2018</strain>
    </source>
</reference>
<proteinExistence type="predicted"/>
<evidence type="ECO:0000313" key="2">
    <source>
        <dbReference type="Proteomes" id="UP000805193"/>
    </source>
</evidence>
<comment type="caution">
    <text evidence="1">The sequence shown here is derived from an EMBL/GenBank/DDBJ whole genome shotgun (WGS) entry which is preliminary data.</text>
</comment>
<keyword evidence="2" id="KW-1185">Reference proteome</keyword>
<protein>
    <submittedName>
        <fullName evidence="1">Uncharacterized protein</fullName>
    </submittedName>
</protein>